<keyword evidence="6" id="KW-1185">Reference proteome</keyword>
<dbReference type="Proteomes" id="UP001259347">
    <property type="component" value="Unassembled WGS sequence"/>
</dbReference>
<comment type="caution">
    <text evidence="5">The sequence shown here is derived from an EMBL/GenBank/DDBJ whole genome shotgun (WGS) entry which is preliminary data.</text>
</comment>
<evidence type="ECO:0000256" key="1">
    <source>
        <dbReference type="ARBA" id="ARBA00023015"/>
    </source>
</evidence>
<dbReference type="InterPro" id="IPR009057">
    <property type="entry name" value="Homeodomain-like_sf"/>
</dbReference>
<dbReference type="PANTHER" id="PTHR46796">
    <property type="entry name" value="HTH-TYPE TRANSCRIPTIONAL ACTIVATOR RHAS-RELATED"/>
    <property type="match status" value="1"/>
</dbReference>
<sequence>MPKDPPRGWSDLVGHRRYGYDSQRPESRRALAQFIAGAGITVVEGDLSTLSVNALRLNTFFVARMTAAQLHVSWTRDRIPARSRYLYLFVNQGMVEFLGDAERVVADGGGLCIVLPGRVPVEFRILGPTEMIFFTFDEREILPLSLSQSNAGSLSRSSTVFRGAYAYLQAITAPQSEESDGESLVLRTLTRDVARAVIAEAAVRRKVDPLFETAQLVIAERALDSRFTIDDLARACGVSRRTIYRVYADHSTSPSEELRRKRLERALDVLENNPGTSLAGVAAASGFGSVSTLERAFRTVRGVSPRVATRAQTSGS</sequence>
<dbReference type="PROSITE" id="PS01124">
    <property type="entry name" value="HTH_ARAC_FAMILY_2"/>
    <property type="match status" value="1"/>
</dbReference>
<dbReference type="EMBL" id="JAVDUM010000011">
    <property type="protein sequence ID" value="MDR6867943.1"/>
    <property type="molecule type" value="Genomic_DNA"/>
</dbReference>
<evidence type="ECO:0000313" key="5">
    <source>
        <dbReference type="EMBL" id="MDR6867943.1"/>
    </source>
</evidence>
<evidence type="ECO:0000256" key="3">
    <source>
        <dbReference type="ARBA" id="ARBA00023163"/>
    </source>
</evidence>
<organism evidence="5 6">
    <name type="scientific">Microbacterium resistens</name>
    <dbReference type="NCBI Taxonomy" id="156977"/>
    <lineage>
        <taxon>Bacteria</taxon>
        <taxon>Bacillati</taxon>
        <taxon>Actinomycetota</taxon>
        <taxon>Actinomycetes</taxon>
        <taxon>Micrococcales</taxon>
        <taxon>Microbacteriaceae</taxon>
        <taxon>Microbacterium</taxon>
    </lineage>
</organism>
<accession>A0ABU1SEA3</accession>
<dbReference type="PROSITE" id="PS00041">
    <property type="entry name" value="HTH_ARAC_FAMILY_1"/>
    <property type="match status" value="1"/>
</dbReference>
<keyword evidence="2" id="KW-0238">DNA-binding</keyword>
<feature type="domain" description="HTH araC/xylS-type" evidence="4">
    <location>
        <begin position="212"/>
        <end position="311"/>
    </location>
</feature>
<dbReference type="SMART" id="SM00342">
    <property type="entry name" value="HTH_ARAC"/>
    <property type="match status" value="1"/>
</dbReference>
<dbReference type="InterPro" id="IPR050204">
    <property type="entry name" value="AraC_XylS_family_regulators"/>
</dbReference>
<proteinExistence type="predicted"/>
<dbReference type="RefSeq" id="WP_310021266.1">
    <property type="nucleotide sequence ID" value="NZ_JAVDUM010000011.1"/>
</dbReference>
<dbReference type="InterPro" id="IPR018062">
    <property type="entry name" value="HTH_AraC-typ_CS"/>
</dbReference>
<evidence type="ECO:0000259" key="4">
    <source>
        <dbReference type="PROSITE" id="PS01124"/>
    </source>
</evidence>
<dbReference type="Pfam" id="PF12833">
    <property type="entry name" value="HTH_18"/>
    <property type="match status" value="1"/>
</dbReference>
<evidence type="ECO:0000256" key="2">
    <source>
        <dbReference type="ARBA" id="ARBA00023125"/>
    </source>
</evidence>
<evidence type="ECO:0000313" key="6">
    <source>
        <dbReference type="Proteomes" id="UP001259347"/>
    </source>
</evidence>
<reference evidence="5 6" key="1">
    <citation type="submission" date="2023-07" db="EMBL/GenBank/DDBJ databases">
        <title>Sorghum-associated microbial communities from plants grown in Nebraska, USA.</title>
        <authorList>
            <person name="Schachtman D."/>
        </authorList>
    </citation>
    <scope>NUCLEOTIDE SEQUENCE [LARGE SCALE GENOMIC DNA]</scope>
    <source>
        <strain evidence="5 6">2980</strain>
    </source>
</reference>
<dbReference type="SUPFAM" id="SSF46689">
    <property type="entry name" value="Homeodomain-like"/>
    <property type="match status" value="2"/>
</dbReference>
<dbReference type="InterPro" id="IPR018060">
    <property type="entry name" value="HTH_AraC"/>
</dbReference>
<dbReference type="PANTHER" id="PTHR46796:SF6">
    <property type="entry name" value="ARAC SUBFAMILY"/>
    <property type="match status" value="1"/>
</dbReference>
<gene>
    <name evidence="5" type="ORF">J2Y69_002551</name>
</gene>
<keyword evidence="3" id="KW-0804">Transcription</keyword>
<name>A0ABU1SEA3_9MICO</name>
<dbReference type="Gene3D" id="1.10.10.60">
    <property type="entry name" value="Homeodomain-like"/>
    <property type="match status" value="1"/>
</dbReference>
<protein>
    <submittedName>
        <fullName evidence="5">AraC-like DNA-binding protein</fullName>
    </submittedName>
</protein>
<keyword evidence="1" id="KW-0805">Transcription regulation</keyword>